<accession>A0A5N7BHY3</accession>
<name>A0A5N7BHY3_9EURO</name>
<dbReference type="Proteomes" id="UP000326198">
    <property type="component" value="Unassembled WGS sequence"/>
</dbReference>
<gene>
    <name evidence="3" type="ORF">BDV26DRAFT_278966</name>
</gene>
<dbReference type="Pfam" id="PF12697">
    <property type="entry name" value="Abhydrolase_6"/>
    <property type="match status" value="1"/>
</dbReference>
<evidence type="ECO:0000256" key="1">
    <source>
        <dbReference type="SAM" id="MobiDB-lite"/>
    </source>
</evidence>
<dbReference type="InterPro" id="IPR000073">
    <property type="entry name" value="AB_hydrolase_1"/>
</dbReference>
<evidence type="ECO:0000313" key="3">
    <source>
        <dbReference type="EMBL" id="KAE8381197.1"/>
    </source>
</evidence>
<keyword evidence="3" id="KW-0378">Hydrolase</keyword>
<reference evidence="3 4" key="1">
    <citation type="submission" date="2019-04" db="EMBL/GenBank/DDBJ databases">
        <title>Friends and foes A comparative genomics studyof 23 Aspergillus species from section Flavi.</title>
        <authorList>
            <consortium name="DOE Joint Genome Institute"/>
            <person name="Kjaerbolling I."/>
            <person name="Vesth T."/>
            <person name="Frisvad J.C."/>
            <person name="Nybo J.L."/>
            <person name="Theobald S."/>
            <person name="Kildgaard S."/>
            <person name="Isbrandt T."/>
            <person name="Kuo A."/>
            <person name="Sato A."/>
            <person name="Lyhne E.K."/>
            <person name="Kogle M.E."/>
            <person name="Wiebenga A."/>
            <person name="Kun R.S."/>
            <person name="Lubbers R.J."/>
            <person name="Makela M.R."/>
            <person name="Barry K."/>
            <person name="Chovatia M."/>
            <person name="Clum A."/>
            <person name="Daum C."/>
            <person name="Haridas S."/>
            <person name="He G."/>
            <person name="LaButti K."/>
            <person name="Lipzen A."/>
            <person name="Mondo S."/>
            <person name="Riley R."/>
            <person name="Salamov A."/>
            <person name="Simmons B.A."/>
            <person name="Magnuson J.K."/>
            <person name="Henrissat B."/>
            <person name="Mortensen U.H."/>
            <person name="Larsen T.O."/>
            <person name="Devries R.P."/>
            <person name="Grigoriev I.V."/>
            <person name="Machida M."/>
            <person name="Baker S.E."/>
            <person name="Andersen M.R."/>
        </authorList>
    </citation>
    <scope>NUCLEOTIDE SEQUENCE [LARGE SCALE GENOMIC DNA]</scope>
    <source>
        <strain evidence="3 4">IBT 29228</strain>
    </source>
</reference>
<proteinExistence type="predicted"/>
<organism evidence="3 4">
    <name type="scientific">Aspergillus bertholletiae</name>
    <dbReference type="NCBI Taxonomy" id="1226010"/>
    <lineage>
        <taxon>Eukaryota</taxon>
        <taxon>Fungi</taxon>
        <taxon>Dikarya</taxon>
        <taxon>Ascomycota</taxon>
        <taxon>Pezizomycotina</taxon>
        <taxon>Eurotiomycetes</taxon>
        <taxon>Eurotiomycetidae</taxon>
        <taxon>Eurotiales</taxon>
        <taxon>Aspergillaceae</taxon>
        <taxon>Aspergillus</taxon>
        <taxon>Aspergillus subgen. Circumdati</taxon>
    </lineage>
</organism>
<dbReference type="InterPro" id="IPR029058">
    <property type="entry name" value="AB_hydrolase_fold"/>
</dbReference>
<dbReference type="GO" id="GO:0016787">
    <property type="term" value="F:hydrolase activity"/>
    <property type="evidence" value="ECO:0007669"/>
    <property type="project" value="UniProtKB-KW"/>
</dbReference>
<dbReference type="SUPFAM" id="SSF53474">
    <property type="entry name" value="alpha/beta-Hydrolases"/>
    <property type="match status" value="1"/>
</dbReference>
<evidence type="ECO:0000259" key="2">
    <source>
        <dbReference type="Pfam" id="PF12697"/>
    </source>
</evidence>
<evidence type="ECO:0000313" key="4">
    <source>
        <dbReference type="Proteomes" id="UP000326198"/>
    </source>
</evidence>
<feature type="domain" description="AB hydrolase-1" evidence="2">
    <location>
        <begin position="7"/>
        <end position="233"/>
    </location>
</feature>
<feature type="region of interest" description="Disordered" evidence="1">
    <location>
        <begin position="390"/>
        <end position="444"/>
    </location>
</feature>
<sequence length="920" mass="100681">MSNTPTVVIVPGSWHCPKHYKYLINGLAKFNYEAVGVTLPSVNSSPPHASWDQDAQAVREVIMKSLDSGKDVIAVAHSFGGVAMSEAVKGLGKEAREKQGLQGGVLRLVYMCAMALPEGQTHVGQIKPQTPEEEELERQRQELQAKYGGMRFTQDGAMLLDREVIRDVFYNRCDPKDVEEALDLLGSFPSGPLTVPVTYTAYREIPSTYIVCENDNALALSYQERMIAQGDGVFHLGFQAYQAGNTFISQVYNNGIDDIHNALTAPVFKLRPMPTIEKTLLLATWCRWGASDQFPGIIADTAEPTRHHDGVATSLLTRCSNTTQRPALINSQLSIGSSLSSPVYLLNSKLNATILDEGLSRIHNTIVTGCASRFIGYECNLYKTEHRYQLEDSHDGSPQEPKPVQLGPGSKESLPKTPTSMSQSNVSLATSGPSSQPGSITQDPSRRMTILGAVRFLDHFSDLYGNRLTVSDRRKSDALVKAVLRTFSLQWLSPVNSSIGVQLTTNYDSTADTETLRGLPVDAFHESWFQARSLIKDAISVQSFRVIYAILMFDGIATPAKANSEVLVAHEFLEMGLQKLNRLTGLVRQYCINLGPHSIYGTTMETSLSVVRWCAHVRDIGAALTSNHLCKLSDISSDSKGQESSSEYQPMAPCSFHLSLNQEFDDTVPGICRAAAAEAFRVWKQLVAIKSSLSSPTKNDIERCPILSADITSTITAFGNFKEAFGAFLDFCIGNLGYLSMRSKLSSVSMMLFWNLSVFVFTEALKPTMTKVNPPCNLSIFSRLQAYSEEAALSVVQTAKCVLSLPFEETFNLHNGVSAEASVLSYHITPTLVAATFQKAIETILNLQSYPPGGVTALENESLGLHADSAWKQHIDTIMKALVSLDATIGGSQASGVAIQNLMQSYGDIILDCWSCDFET</sequence>
<dbReference type="PANTHER" id="PTHR37017">
    <property type="entry name" value="AB HYDROLASE-1 DOMAIN-CONTAINING PROTEIN-RELATED"/>
    <property type="match status" value="1"/>
</dbReference>
<dbReference type="EMBL" id="ML736173">
    <property type="protein sequence ID" value="KAE8381197.1"/>
    <property type="molecule type" value="Genomic_DNA"/>
</dbReference>
<keyword evidence="4" id="KW-1185">Reference proteome</keyword>
<dbReference type="OrthoDB" id="5958943at2759"/>
<feature type="compositionally biased region" description="Polar residues" evidence="1">
    <location>
        <begin position="416"/>
        <end position="443"/>
    </location>
</feature>
<dbReference type="InterPro" id="IPR052897">
    <property type="entry name" value="Sec-Metab_Biosynth_Hydrolase"/>
</dbReference>
<protein>
    <submittedName>
        <fullName evidence="3">Alpha/beta hydrolase family-domain-containing protein</fullName>
    </submittedName>
</protein>
<dbReference type="PANTHER" id="PTHR37017:SF11">
    <property type="entry name" value="ESTERASE_LIPASE_THIOESTERASE DOMAIN-CONTAINING PROTEIN"/>
    <property type="match status" value="1"/>
</dbReference>
<dbReference type="Gene3D" id="3.40.50.1820">
    <property type="entry name" value="alpha/beta hydrolase"/>
    <property type="match status" value="1"/>
</dbReference>
<dbReference type="AlphaFoldDB" id="A0A5N7BHY3"/>